<protein>
    <submittedName>
        <fullName evidence="2">G3527 protein</fullName>
    </submittedName>
</protein>
<feature type="compositionally biased region" description="Polar residues" evidence="1">
    <location>
        <begin position="130"/>
        <end position="144"/>
    </location>
</feature>
<evidence type="ECO:0000313" key="2">
    <source>
        <dbReference type="EMBL" id="CAL5221351.1"/>
    </source>
</evidence>
<sequence>MSQHDPAAQQGNSIVKSFALQLDSDSDAGSVYSNGIDSPPQERKAEEREPGRADSARRATLAALGLVPGPPPPVSGAPGKPSRGSVTPRNHFVSQQISPPPSSEASPDQSAARKAPGQESPPGAFARLPQSPSQTFAPGQPGSSNKGGFGISPFSKVSENIAGLTKPSAAQIESSKEQSHMMSSAAPRQQGSQPESISASAGTEERPSSAAEHRGHSVPRAHTGSESESSALTRVPSSPFEAAQSMPIEEQPFVSPVPPIRTKAPSSSPQGSTSRGSSRFQDRYTSPTTTRIVDELLDEVVAQRLTPRDMSGTGRNNEPPMRPRGRSNSGDERDLPRIRKQEGSRGNARKEYNSFSDAGQATPSASGGSDLEASSSKGSAGPQSLAEGREGRSSSIGEELKRVMKSERAGRLARDSAEILVGDRPGEFTVVTQEGSSIPVDVRDLTESSSGNKDPLLTVPASHSEPQHLAPMHEPTQQGPAAASAPAGLSAPEQAPALRLGGTEASEGSEPAPEAGTDQGSAAKKTTWLGSMMAAGTAALGLKGGAPADIGSTRSLQPAEKAAPAELAATPIAMNVAAPVAQHDAALPGKGGGAEAQEQPPVLNIASTEPKAELSPVSAFASEVAVQPVSAATTDSSPIAGAAAESSSAVASPPVAEVRAPEPEEGAEPFADALSLECVQKESSLAGKPLDKTHVTHPPVTPAHQALEGVGDPSAFKEALGLEELPHRRQPGSTSPMTTADSNASDASAHSAGFLGGRSRRRSTRGSTELINEGNHDGLVADPSIDFPGAAPSSAVEHIIGDLLPKPAGGPKLPVLPKPSDMSSRDLTGSPKGDTVTSSEPVRLTGPGSAPVTAERTRSEAAFLEAMPLMLPQKKKPASRKPMNSQRSPSDAANPQEALPLEKSRPQSRPSAAAQPQAQASSGPQSPSWEQAVPLEMTRRRPSPMKAPPQPEKAESASAAAWEEAAPLERVSKRSSRSSPGASPRTTEPSTPTAATPSRSSRRSRAPFANVDITEEAQLQDPSLDRSESLDQKLPLMANLSGLYSLESSGTERYDLYIDRAAAYDKAQQTARRNSRNMNKSGSSRHSSGSLGSAAAMPGGPGRRTAHMGGIAAGTQPGSIHGHHEEPDIDMPEPDTPASDESDSDEAEGNNIYYPSKSKGGEKGEGDSTMKELVGVAHVSPPQSAFASAQPPRSVFADAQMPVSDSEAEPDSARSHHRSFDQQSQPKAAQVEDTNNLTGGKAGGKQKVNKKKGFCSCFG</sequence>
<feature type="compositionally biased region" description="Basic and acidic residues" evidence="1">
    <location>
        <begin position="1159"/>
        <end position="1170"/>
    </location>
</feature>
<feature type="compositionally biased region" description="Polar residues" evidence="1">
    <location>
        <begin position="180"/>
        <end position="201"/>
    </location>
</feature>
<proteinExistence type="predicted"/>
<feature type="compositionally biased region" description="Low complexity" evidence="1">
    <location>
        <begin position="977"/>
        <end position="999"/>
    </location>
</feature>
<feature type="region of interest" description="Disordered" evidence="1">
    <location>
        <begin position="685"/>
        <end position="1030"/>
    </location>
</feature>
<organism evidence="2 3">
    <name type="scientific">Coccomyxa viridis</name>
    <dbReference type="NCBI Taxonomy" id="1274662"/>
    <lineage>
        <taxon>Eukaryota</taxon>
        <taxon>Viridiplantae</taxon>
        <taxon>Chlorophyta</taxon>
        <taxon>core chlorophytes</taxon>
        <taxon>Trebouxiophyceae</taxon>
        <taxon>Trebouxiophyceae incertae sedis</taxon>
        <taxon>Coccomyxaceae</taxon>
        <taxon>Coccomyxa</taxon>
    </lineage>
</organism>
<dbReference type="EMBL" id="CAXHTA020000005">
    <property type="protein sequence ID" value="CAL5221351.1"/>
    <property type="molecule type" value="Genomic_DNA"/>
</dbReference>
<feature type="compositionally biased region" description="Polar residues" evidence="1">
    <location>
        <begin position="1"/>
        <end position="15"/>
    </location>
</feature>
<feature type="compositionally biased region" description="Low complexity" evidence="1">
    <location>
        <begin position="265"/>
        <end position="279"/>
    </location>
</feature>
<feature type="compositionally biased region" description="Polar residues" evidence="1">
    <location>
        <begin position="1067"/>
        <end position="1080"/>
    </location>
</feature>
<feature type="compositionally biased region" description="Basic and acidic residues" evidence="1">
    <location>
        <begin position="1211"/>
        <end position="1220"/>
    </location>
</feature>
<feature type="compositionally biased region" description="Basic and acidic residues" evidence="1">
    <location>
        <begin position="387"/>
        <end position="417"/>
    </location>
</feature>
<feature type="compositionally biased region" description="Low complexity" evidence="1">
    <location>
        <begin position="1180"/>
        <end position="1194"/>
    </location>
</feature>
<feature type="compositionally biased region" description="Basic and acidic residues" evidence="1">
    <location>
        <begin position="329"/>
        <end position="352"/>
    </location>
</feature>
<feature type="region of interest" description="Disordered" evidence="1">
    <location>
        <begin position="637"/>
        <end position="671"/>
    </location>
</feature>
<feature type="compositionally biased region" description="Low complexity" evidence="1">
    <location>
        <begin position="907"/>
        <end position="928"/>
    </location>
</feature>
<feature type="compositionally biased region" description="Low complexity" evidence="1">
    <location>
        <begin position="1081"/>
        <end position="1098"/>
    </location>
</feature>
<accession>A0ABP1FPL0</accession>
<feature type="compositionally biased region" description="Basic and acidic residues" evidence="1">
    <location>
        <begin position="203"/>
        <end position="215"/>
    </location>
</feature>
<feature type="compositionally biased region" description="Basic and acidic residues" evidence="1">
    <location>
        <begin position="40"/>
        <end position="57"/>
    </location>
</feature>
<feature type="compositionally biased region" description="Low complexity" evidence="1">
    <location>
        <begin position="740"/>
        <end position="752"/>
    </location>
</feature>
<feature type="compositionally biased region" description="Polar residues" evidence="1">
    <location>
        <begin position="84"/>
        <end position="109"/>
    </location>
</feature>
<feature type="region of interest" description="Disordered" evidence="1">
    <location>
        <begin position="1065"/>
        <end position="1248"/>
    </location>
</feature>
<feature type="compositionally biased region" description="Low complexity" evidence="1">
    <location>
        <begin position="504"/>
        <end position="516"/>
    </location>
</feature>
<reference evidence="2 3" key="1">
    <citation type="submission" date="2024-06" db="EMBL/GenBank/DDBJ databases">
        <authorList>
            <person name="Kraege A."/>
            <person name="Thomma B."/>
        </authorList>
    </citation>
    <scope>NUCLEOTIDE SEQUENCE [LARGE SCALE GENOMIC DNA]</scope>
</reference>
<gene>
    <name evidence="2" type="primary">g3527</name>
    <name evidence="2" type="ORF">VP750_LOCUS3010</name>
</gene>
<feature type="compositionally biased region" description="Acidic residues" evidence="1">
    <location>
        <begin position="1127"/>
        <end position="1148"/>
    </location>
</feature>
<feature type="compositionally biased region" description="Polar residues" evidence="1">
    <location>
        <begin position="353"/>
        <end position="382"/>
    </location>
</feature>
<feature type="region of interest" description="Disordered" evidence="1">
    <location>
        <begin position="1"/>
        <end position="418"/>
    </location>
</feature>
<evidence type="ECO:0000313" key="3">
    <source>
        <dbReference type="Proteomes" id="UP001497392"/>
    </source>
</evidence>
<name>A0ABP1FPL0_9CHLO</name>
<feature type="compositionally biased region" description="Low complexity" evidence="1">
    <location>
        <begin position="801"/>
        <end position="819"/>
    </location>
</feature>
<feature type="compositionally biased region" description="Low complexity" evidence="1">
    <location>
        <begin position="956"/>
        <end position="965"/>
    </location>
</feature>
<evidence type="ECO:0000256" key="1">
    <source>
        <dbReference type="SAM" id="MobiDB-lite"/>
    </source>
</evidence>
<feature type="compositionally biased region" description="Low complexity" evidence="1">
    <location>
        <begin position="479"/>
        <end position="492"/>
    </location>
</feature>
<feature type="compositionally biased region" description="Low complexity" evidence="1">
    <location>
        <begin position="637"/>
        <end position="658"/>
    </location>
</feature>
<feature type="region of interest" description="Disordered" evidence="1">
    <location>
        <begin position="430"/>
        <end position="522"/>
    </location>
</feature>
<comment type="caution">
    <text evidence="2">The sequence shown here is derived from an EMBL/GenBank/DDBJ whole genome shotgun (WGS) entry which is preliminary data.</text>
</comment>
<feature type="compositionally biased region" description="Polar residues" evidence="1">
    <location>
        <begin position="1221"/>
        <end position="1238"/>
    </location>
</feature>
<feature type="compositionally biased region" description="Polar residues" evidence="1">
    <location>
        <begin position="224"/>
        <end position="236"/>
    </location>
</feature>
<dbReference type="Proteomes" id="UP001497392">
    <property type="component" value="Unassembled WGS sequence"/>
</dbReference>
<feature type="compositionally biased region" description="Polar residues" evidence="1">
    <location>
        <begin position="882"/>
        <end position="893"/>
    </location>
</feature>
<keyword evidence="3" id="KW-1185">Reference proteome</keyword>